<dbReference type="AlphaFoldDB" id="A0ABD5RWG5"/>
<dbReference type="Proteomes" id="UP001596328">
    <property type="component" value="Unassembled WGS sequence"/>
</dbReference>
<dbReference type="EMBL" id="JBHSWU010000026">
    <property type="protein sequence ID" value="MFC6723574.1"/>
    <property type="molecule type" value="Genomic_DNA"/>
</dbReference>
<sequence length="85" mass="9260">MEAPTSLVFEPDESEEETVQLGCVIAESIGGETETPVQPAGSFVEVEAAEVREPGEGRRRRRRPTRSVASSSLAMLPVRSSAFRR</sequence>
<organism evidence="2 3">
    <name type="scientific">Halobium palmae</name>
    <dbReference type="NCBI Taxonomy" id="1776492"/>
    <lineage>
        <taxon>Archaea</taxon>
        <taxon>Methanobacteriati</taxon>
        <taxon>Methanobacteriota</taxon>
        <taxon>Stenosarchaea group</taxon>
        <taxon>Halobacteria</taxon>
        <taxon>Halobacteriales</taxon>
        <taxon>Haloferacaceae</taxon>
        <taxon>Halobium</taxon>
    </lineage>
</organism>
<protein>
    <submittedName>
        <fullName evidence="2">Uncharacterized protein</fullName>
    </submittedName>
</protein>
<feature type="region of interest" description="Disordered" evidence="1">
    <location>
        <begin position="51"/>
        <end position="85"/>
    </location>
</feature>
<comment type="caution">
    <text evidence="2">The sequence shown here is derived from an EMBL/GenBank/DDBJ whole genome shotgun (WGS) entry which is preliminary data.</text>
</comment>
<keyword evidence="3" id="KW-1185">Reference proteome</keyword>
<proteinExistence type="predicted"/>
<gene>
    <name evidence="2" type="ORF">ACFQE1_04045</name>
</gene>
<accession>A0ABD5RWG5</accession>
<evidence type="ECO:0000313" key="3">
    <source>
        <dbReference type="Proteomes" id="UP001596328"/>
    </source>
</evidence>
<name>A0ABD5RWG5_9EURY</name>
<evidence type="ECO:0000256" key="1">
    <source>
        <dbReference type="SAM" id="MobiDB-lite"/>
    </source>
</evidence>
<reference evidence="2 3" key="1">
    <citation type="journal article" date="2019" name="Int. J. Syst. Evol. Microbiol.">
        <title>The Global Catalogue of Microorganisms (GCM) 10K type strain sequencing project: providing services to taxonomists for standard genome sequencing and annotation.</title>
        <authorList>
            <consortium name="The Broad Institute Genomics Platform"/>
            <consortium name="The Broad Institute Genome Sequencing Center for Infectious Disease"/>
            <person name="Wu L."/>
            <person name="Ma J."/>
        </authorList>
    </citation>
    <scope>NUCLEOTIDE SEQUENCE [LARGE SCALE GENOMIC DNA]</scope>
    <source>
        <strain evidence="2 3">NBRC 111368</strain>
    </source>
</reference>
<evidence type="ECO:0000313" key="2">
    <source>
        <dbReference type="EMBL" id="MFC6723574.1"/>
    </source>
</evidence>